<keyword evidence="1 3" id="KW-0853">WD repeat</keyword>
<dbReference type="SUPFAM" id="SSF117289">
    <property type="entry name" value="Nucleoporin domain"/>
    <property type="match status" value="1"/>
</dbReference>
<feature type="compositionally biased region" description="Basic and acidic residues" evidence="4">
    <location>
        <begin position="71"/>
        <end position="81"/>
    </location>
</feature>
<protein>
    <submittedName>
        <fullName evidence="6">WD repeat-containing protein 26</fullName>
    </submittedName>
</protein>
<gene>
    <name evidence="5" type="ORF">V5N11_030576</name>
    <name evidence="6" type="ORF">V5N11_035410</name>
</gene>
<proteinExistence type="predicted"/>
<organism evidence="6 7">
    <name type="scientific">Cardamine amara subsp. amara</name>
    <dbReference type="NCBI Taxonomy" id="228776"/>
    <lineage>
        <taxon>Eukaryota</taxon>
        <taxon>Viridiplantae</taxon>
        <taxon>Streptophyta</taxon>
        <taxon>Embryophyta</taxon>
        <taxon>Tracheophyta</taxon>
        <taxon>Spermatophyta</taxon>
        <taxon>Magnoliopsida</taxon>
        <taxon>eudicotyledons</taxon>
        <taxon>Gunneridae</taxon>
        <taxon>Pentapetalae</taxon>
        <taxon>rosids</taxon>
        <taxon>malvids</taxon>
        <taxon>Brassicales</taxon>
        <taxon>Brassicaceae</taxon>
        <taxon>Cardamineae</taxon>
        <taxon>Cardamine</taxon>
    </lineage>
</organism>
<evidence type="ECO:0000313" key="5">
    <source>
        <dbReference type="EMBL" id="KAL1200296.1"/>
    </source>
</evidence>
<dbReference type="PANTHER" id="PTHR22838:SF6">
    <property type="entry name" value="WD REPEAT-CONTAINING PROTEIN 26 HOMOLOG"/>
    <property type="match status" value="1"/>
</dbReference>
<dbReference type="AlphaFoldDB" id="A0ABD1A7J4"/>
<reference evidence="6 7" key="1">
    <citation type="submission" date="2024-04" db="EMBL/GenBank/DDBJ databases">
        <title>Genome assembly C_amara_ONT_v2.</title>
        <authorList>
            <person name="Yant L."/>
            <person name="Moore C."/>
            <person name="Slenker M."/>
        </authorList>
    </citation>
    <scope>NUCLEOTIDE SEQUENCE [LARGE SCALE GENOMIC DNA]</scope>
    <source>
        <tissue evidence="6">Leaf</tissue>
    </source>
</reference>
<dbReference type="InterPro" id="IPR051350">
    <property type="entry name" value="WD_repeat-ST_regulator"/>
</dbReference>
<evidence type="ECO:0000313" key="6">
    <source>
        <dbReference type="EMBL" id="KAL1202553.1"/>
    </source>
</evidence>
<dbReference type="EMBL" id="JBANAX010000574">
    <property type="protein sequence ID" value="KAL1202553.1"/>
    <property type="molecule type" value="Genomic_DNA"/>
</dbReference>
<dbReference type="PROSITE" id="PS50082">
    <property type="entry name" value="WD_REPEATS_2"/>
    <property type="match status" value="1"/>
</dbReference>
<comment type="caution">
    <text evidence="6">The sequence shown here is derived from an EMBL/GenBank/DDBJ whole genome shotgun (WGS) entry which is preliminary data.</text>
</comment>
<evidence type="ECO:0000256" key="2">
    <source>
        <dbReference type="ARBA" id="ARBA00022737"/>
    </source>
</evidence>
<dbReference type="Gene3D" id="2.130.10.10">
    <property type="entry name" value="YVTN repeat-like/Quinoprotein amine dehydrogenase"/>
    <property type="match status" value="1"/>
</dbReference>
<dbReference type="InterPro" id="IPR001680">
    <property type="entry name" value="WD40_rpt"/>
</dbReference>
<evidence type="ECO:0000256" key="1">
    <source>
        <dbReference type="ARBA" id="ARBA00022574"/>
    </source>
</evidence>
<dbReference type="EMBL" id="JBANAX010000625">
    <property type="protein sequence ID" value="KAL1200296.1"/>
    <property type="molecule type" value="Genomic_DNA"/>
</dbReference>
<feature type="repeat" description="WD" evidence="3">
    <location>
        <begin position="1"/>
        <end position="33"/>
    </location>
</feature>
<keyword evidence="2" id="KW-0677">Repeat</keyword>
<dbReference type="Proteomes" id="UP001558713">
    <property type="component" value="Unassembled WGS sequence"/>
</dbReference>
<keyword evidence="7" id="KW-1185">Reference proteome</keyword>
<sequence length="91" mass="10626">MVLWSPDDRQVITCGEEEGIRLWDAETGQCVHLYERKKWCWFSFLCDGSDIIGAMADRRIYLWNLDGSEIGHEQEQREQKQSDVAMTNDGK</sequence>
<feature type="region of interest" description="Disordered" evidence="4">
    <location>
        <begin position="71"/>
        <end position="91"/>
    </location>
</feature>
<evidence type="ECO:0000256" key="3">
    <source>
        <dbReference type="PROSITE-ProRule" id="PRU00221"/>
    </source>
</evidence>
<evidence type="ECO:0000313" key="7">
    <source>
        <dbReference type="Proteomes" id="UP001558713"/>
    </source>
</evidence>
<dbReference type="InterPro" id="IPR015943">
    <property type="entry name" value="WD40/YVTN_repeat-like_dom_sf"/>
</dbReference>
<accession>A0ABD1A7J4</accession>
<evidence type="ECO:0000256" key="4">
    <source>
        <dbReference type="SAM" id="MobiDB-lite"/>
    </source>
</evidence>
<name>A0ABD1A7J4_CARAN</name>
<dbReference type="PANTHER" id="PTHR22838">
    <property type="entry name" value="WD REPEAT PROTEIN 26-RELATED"/>
    <property type="match status" value="1"/>
</dbReference>